<organism evidence="1 2">
    <name type="scientific">Melittangium boletus DSM 14713</name>
    <dbReference type="NCBI Taxonomy" id="1294270"/>
    <lineage>
        <taxon>Bacteria</taxon>
        <taxon>Pseudomonadati</taxon>
        <taxon>Myxococcota</taxon>
        <taxon>Myxococcia</taxon>
        <taxon>Myxococcales</taxon>
        <taxon>Cystobacterineae</taxon>
        <taxon>Archangiaceae</taxon>
        <taxon>Melittangium</taxon>
    </lineage>
</organism>
<proteinExistence type="predicted"/>
<accession>A0A250IG86</accession>
<dbReference type="KEGG" id="mbd:MEBOL_004316"/>
<dbReference type="EMBL" id="CP022163">
    <property type="protein sequence ID" value="ATB30854.1"/>
    <property type="molecule type" value="Genomic_DNA"/>
</dbReference>
<evidence type="ECO:0000313" key="1">
    <source>
        <dbReference type="EMBL" id="ATB30854.1"/>
    </source>
</evidence>
<gene>
    <name evidence="1" type="ORF">MEBOL_004316</name>
</gene>
<reference evidence="1 2" key="1">
    <citation type="submission" date="2017-06" db="EMBL/GenBank/DDBJ databases">
        <authorList>
            <person name="Kim H.J."/>
            <person name="Triplett B.A."/>
        </authorList>
    </citation>
    <scope>NUCLEOTIDE SEQUENCE [LARGE SCALE GENOMIC DNA]</scope>
    <source>
        <strain evidence="1 2">DSM 14713</strain>
    </source>
</reference>
<dbReference type="AlphaFoldDB" id="A0A250IG86"/>
<dbReference type="RefSeq" id="WP_157775350.1">
    <property type="nucleotide sequence ID" value="NZ_CP022163.1"/>
</dbReference>
<dbReference type="OrthoDB" id="6841790at2"/>
<sequence>MKLQVDIACCLTQTFDYDLSEEDARHLACLIAAGGAIETMGHQGAAYAVAAWVQAFMAGRASTASR</sequence>
<evidence type="ECO:0000313" key="2">
    <source>
        <dbReference type="Proteomes" id="UP000217289"/>
    </source>
</evidence>
<name>A0A250IG86_9BACT</name>
<keyword evidence="2" id="KW-1185">Reference proteome</keyword>
<protein>
    <submittedName>
        <fullName evidence="1">Uncharacterized protein</fullName>
    </submittedName>
</protein>
<dbReference type="Proteomes" id="UP000217289">
    <property type="component" value="Chromosome"/>
</dbReference>